<dbReference type="AlphaFoldDB" id="A0A9D4RGL5"/>
<dbReference type="EMBL" id="JAIWYP010000002">
    <property type="protein sequence ID" value="KAH3867554.1"/>
    <property type="molecule type" value="Genomic_DNA"/>
</dbReference>
<protein>
    <submittedName>
        <fullName evidence="2">Uncharacterized protein</fullName>
    </submittedName>
</protein>
<evidence type="ECO:0000313" key="3">
    <source>
        <dbReference type="Proteomes" id="UP000828390"/>
    </source>
</evidence>
<reference evidence="2" key="1">
    <citation type="journal article" date="2019" name="bioRxiv">
        <title>The Genome of the Zebra Mussel, Dreissena polymorpha: A Resource for Invasive Species Research.</title>
        <authorList>
            <person name="McCartney M.A."/>
            <person name="Auch B."/>
            <person name="Kono T."/>
            <person name="Mallez S."/>
            <person name="Zhang Y."/>
            <person name="Obille A."/>
            <person name="Becker A."/>
            <person name="Abrahante J.E."/>
            <person name="Garbe J."/>
            <person name="Badalamenti J.P."/>
            <person name="Herman A."/>
            <person name="Mangelson H."/>
            <person name="Liachko I."/>
            <person name="Sullivan S."/>
            <person name="Sone E.D."/>
            <person name="Koren S."/>
            <person name="Silverstein K.A.T."/>
            <person name="Beckman K.B."/>
            <person name="Gohl D.M."/>
        </authorList>
    </citation>
    <scope>NUCLEOTIDE SEQUENCE</scope>
    <source>
        <strain evidence="2">Duluth1</strain>
        <tissue evidence="2">Whole animal</tissue>
    </source>
</reference>
<gene>
    <name evidence="2" type="ORF">DPMN_030686</name>
</gene>
<organism evidence="2 3">
    <name type="scientific">Dreissena polymorpha</name>
    <name type="common">Zebra mussel</name>
    <name type="synonym">Mytilus polymorpha</name>
    <dbReference type="NCBI Taxonomy" id="45954"/>
    <lineage>
        <taxon>Eukaryota</taxon>
        <taxon>Metazoa</taxon>
        <taxon>Spiralia</taxon>
        <taxon>Lophotrochozoa</taxon>
        <taxon>Mollusca</taxon>
        <taxon>Bivalvia</taxon>
        <taxon>Autobranchia</taxon>
        <taxon>Heteroconchia</taxon>
        <taxon>Euheterodonta</taxon>
        <taxon>Imparidentia</taxon>
        <taxon>Neoheterodontei</taxon>
        <taxon>Myida</taxon>
        <taxon>Dreissenoidea</taxon>
        <taxon>Dreissenidae</taxon>
        <taxon>Dreissena</taxon>
    </lineage>
</organism>
<keyword evidence="3" id="KW-1185">Reference proteome</keyword>
<sequence>MVDRIVVMVDGTITETGTYEELVSHDGAFAQFLRHYMLEEEEGEEEDQEGAKPFYITIRGCPGVVVMVFAYRHGGHVFDPHSGAHSTGSPQETDSIAFL</sequence>
<name>A0A9D4RGL5_DREPO</name>
<proteinExistence type="predicted"/>
<dbReference type="Proteomes" id="UP000828390">
    <property type="component" value="Unassembled WGS sequence"/>
</dbReference>
<dbReference type="InterPro" id="IPR027417">
    <property type="entry name" value="P-loop_NTPase"/>
</dbReference>
<reference evidence="2" key="2">
    <citation type="submission" date="2020-11" db="EMBL/GenBank/DDBJ databases">
        <authorList>
            <person name="McCartney M.A."/>
            <person name="Auch B."/>
            <person name="Kono T."/>
            <person name="Mallez S."/>
            <person name="Becker A."/>
            <person name="Gohl D.M."/>
            <person name="Silverstein K.A.T."/>
            <person name="Koren S."/>
            <person name="Bechman K.B."/>
            <person name="Herman A."/>
            <person name="Abrahante J.E."/>
            <person name="Garbe J."/>
        </authorList>
    </citation>
    <scope>NUCLEOTIDE SEQUENCE</scope>
    <source>
        <strain evidence="2">Duluth1</strain>
        <tissue evidence="2">Whole animal</tissue>
    </source>
</reference>
<feature type="region of interest" description="Disordered" evidence="1">
    <location>
        <begin position="80"/>
        <end position="99"/>
    </location>
</feature>
<evidence type="ECO:0000313" key="2">
    <source>
        <dbReference type="EMBL" id="KAH3867554.1"/>
    </source>
</evidence>
<feature type="compositionally biased region" description="Polar residues" evidence="1">
    <location>
        <begin position="84"/>
        <end position="99"/>
    </location>
</feature>
<dbReference type="Gene3D" id="3.40.50.300">
    <property type="entry name" value="P-loop containing nucleotide triphosphate hydrolases"/>
    <property type="match status" value="1"/>
</dbReference>
<comment type="caution">
    <text evidence="2">The sequence shown here is derived from an EMBL/GenBank/DDBJ whole genome shotgun (WGS) entry which is preliminary data.</text>
</comment>
<accession>A0A9D4RGL5</accession>
<evidence type="ECO:0000256" key="1">
    <source>
        <dbReference type="SAM" id="MobiDB-lite"/>
    </source>
</evidence>